<evidence type="ECO:0000313" key="2">
    <source>
        <dbReference type="Proteomes" id="UP001054857"/>
    </source>
</evidence>
<feature type="non-terminal residue" evidence="1">
    <location>
        <position position="1"/>
    </location>
</feature>
<sequence>QEGIISYIARLAADPWVTLGADEAAAAGGTAASQQQQQEQWREAVLEAQVAAHRCLAAYLAGSPHLPAAVALLATPGLPQQLHALGLSQPQLLVVQQQPEGSSSSSSGGDRGG</sequence>
<comment type="caution">
    <text evidence="1">The sequence shown here is derived from an EMBL/GenBank/DDBJ whole genome shotgun (WGS) entry which is preliminary data.</text>
</comment>
<accession>A0AAD3E091</accession>
<name>A0AAD3E091_9CHLO</name>
<dbReference type="Proteomes" id="UP001054857">
    <property type="component" value="Unassembled WGS sequence"/>
</dbReference>
<proteinExistence type="predicted"/>
<reference evidence="1 2" key="1">
    <citation type="journal article" date="2021" name="Sci. Rep.">
        <title>Genome sequencing of the multicellular alga Astrephomene provides insights into convergent evolution of germ-soma differentiation.</title>
        <authorList>
            <person name="Yamashita S."/>
            <person name="Yamamoto K."/>
            <person name="Matsuzaki R."/>
            <person name="Suzuki S."/>
            <person name="Yamaguchi H."/>
            <person name="Hirooka S."/>
            <person name="Minakuchi Y."/>
            <person name="Miyagishima S."/>
            <person name="Kawachi M."/>
            <person name="Toyoda A."/>
            <person name="Nozaki H."/>
        </authorList>
    </citation>
    <scope>NUCLEOTIDE SEQUENCE [LARGE SCALE GENOMIC DNA]</scope>
    <source>
        <strain evidence="1 2">NIES-4017</strain>
    </source>
</reference>
<feature type="non-terminal residue" evidence="1">
    <location>
        <position position="113"/>
    </location>
</feature>
<dbReference type="AlphaFoldDB" id="A0AAD3E091"/>
<evidence type="ECO:0000313" key="1">
    <source>
        <dbReference type="EMBL" id="GFR51254.1"/>
    </source>
</evidence>
<dbReference type="EMBL" id="BMAR01000047">
    <property type="protein sequence ID" value="GFR51254.1"/>
    <property type="molecule type" value="Genomic_DNA"/>
</dbReference>
<organism evidence="1 2">
    <name type="scientific">Astrephomene gubernaculifera</name>
    <dbReference type="NCBI Taxonomy" id="47775"/>
    <lineage>
        <taxon>Eukaryota</taxon>
        <taxon>Viridiplantae</taxon>
        <taxon>Chlorophyta</taxon>
        <taxon>core chlorophytes</taxon>
        <taxon>Chlorophyceae</taxon>
        <taxon>CS clade</taxon>
        <taxon>Chlamydomonadales</taxon>
        <taxon>Astrephomenaceae</taxon>
        <taxon>Astrephomene</taxon>
    </lineage>
</organism>
<keyword evidence="2" id="KW-1185">Reference proteome</keyword>
<gene>
    <name evidence="1" type="ORF">Agub_g13635</name>
</gene>
<protein>
    <submittedName>
        <fullName evidence="1">Uncharacterized protein</fullName>
    </submittedName>
</protein>